<evidence type="ECO:0000313" key="10">
    <source>
        <dbReference type="Ensembl" id="ENSPKIP00000035749.1"/>
    </source>
</evidence>
<evidence type="ECO:0000256" key="1">
    <source>
        <dbReference type="ARBA" id="ARBA00004123"/>
    </source>
</evidence>
<protein>
    <submittedName>
        <fullName evidence="10">Ral transcription factor IIIC subunit 1</fullName>
    </submittedName>
</protein>
<dbReference type="GO" id="GO:0042791">
    <property type="term" value="P:5S class rRNA transcription by RNA polymerase III"/>
    <property type="evidence" value="ECO:0007669"/>
    <property type="project" value="TreeGrafter"/>
</dbReference>
<accession>A0A3B3SYN1</accession>
<keyword evidence="3" id="KW-0238">DNA-binding</keyword>
<feature type="region of interest" description="Disordered" evidence="6">
    <location>
        <begin position="1264"/>
        <end position="1298"/>
    </location>
</feature>
<feature type="compositionally biased region" description="Basic and acidic residues" evidence="6">
    <location>
        <begin position="726"/>
        <end position="763"/>
    </location>
</feature>
<organism evidence="10 11">
    <name type="scientific">Paramormyrops kingsleyae</name>
    <dbReference type="NCBI Taxonomy" id="1676925"/>
    <lineage>
        <taxon>Eukaryota</taxon>
        <taxon>Metazoa</taxon>
        <taxon>Chordata</taxon>
        <taxon>Craniata</taxon>
        <taxon>Vertebrata</taxon>
        <taxon>Euteleostomi</taxon>
        <taxon>Actinopterygii</taxon>
        <taxon>Neopterygii</taxon>
        <taxon>Teleostei</taxon>
        <taxon>Osteoglossocephala</taxon>
        <taxon>Osteoglossomorpha</taxon>
        <taxon>Osteoglossiformes</taxon>
        <taxon>Mormyridae</taxon>
        <taxon>Paramormyrops</taxon>
    </lineage>
</organism>
<feature type="domain" description="GTF3C1 extended winged-helix" evidence="9">
    <location>
        <begin position="604"/>
        <end position="712"/>
    </location>
</feature>
<evidence type="ECO:0000256" key="6">
    <source>
        <dbReference type="SAM" id="MobiDB-lite"/>
    </source>
</evidence>
<feature type="compositionally biased region" description="Acidic residues" evidence="6">
    <location>
        <begin position="1673"/>
        <end position="1684"/>
    </location>
</feature>
<keyword evidence="5" id="KW-0539">Nucleus</keyword>
<dbReference type="PANTHER" id="PTHR15180:SF1">
    <property type="entry name" value="GENERAL TRANSCRIPTION FACTOR 3C POLYPEPTIDE 1"/>
    <property type="match status" value="1"/>
</dbReference>
<evidence type="ECO:0000259" key="8">
    <source>
        <dbReference type="Pfam" id="PF23704"/>
    </source>
</evidence>
<keyword evidence="2" id="KW-0597">Phosphoprotein</keyword>
<feature type="compositionally biased region" description="Polar residues" evidence="6">
    <location>
        <begin position="1978"/>
        <end position="1987"/>
    </location>
</feature>
<dbReference type="Ensembl" id="ENSPKIT00000016686.1">
    <property type="protein sequence ID" value="ENSPKIP00000035749.1"/>
    <property type="gene ID" value="ENSPKIG00000014570.1"/>
</dbReference>
<dbReference type="GO" id="GO:0003677">
    <property type="term" value="F:DNA binding"/>
    <property type="evidence" value="ECO:0007669"/>
    <property type="project" value="UniProtKB-KW"/>
</dbReference>
<feature type="domain" description="General transcription factor 3C polypeptide 1 winged-helix" evidence="8">
    <location>
        <begin position="1"/>
        <end position="61"/>
    </location>
</feature>
<dbReference type="Proteomes" id="UP000261540">
    <property type="component" value="Unplaced"/>
</dbReference>
<proteinExistence type="predicted"/>
<dbReference type="PANTHER" id="PTHR15180">
    <property type="entry name" value="GENERAL TRANSCRIPTION FACTOR 3C POLYPEPTIDE 1"/>
    <property type="match status" value="1"/>
</dbReference>
<feature type="region of interest" description="Disordered" evidence="6">
    <location>
        <begin position="1136"/>
        <end position="1155"/>
    </location>
</feature>
<feature type="region of interest" description="Disordered" evidence="6">
    <location>
        <begin position="719"/>
        <end position="763"/>
    </location>
</feature>
<evidence type="ECO:0000256" key="2">
    <source>
        <dbReference type="ARBA" id="ARBA00022553"/>
    </source>
</evidence>
<dbReference type="InterPro" id="IPR056428">
    <property type="entry name" value="WH_GTF3C1"/>
</dbReference>
<dbReference type="Pfam" id="PF24101">
    <property type="entry name" value="WHD_GTF3C1"/>
    <property type="match status" value="1"/>
</dbReference>
<feature type="compositionally biased region" description="Basic residues" evidence="6">
    <location>
        <begin position="1274"/>
        <end position="1298"/>
    </location>
</feature>
<dbReference type="InterPro" id="IPR035625">
    <property type="entry name" value="Tfc3-like_eWH"/>
</dbReference>
<feature type="compositionally biased region" description="Polar residues" evidence="6">
    <location>
        <begin position="458"/>
        <end position="473"/>
    </location>
</feature>
<dbReference type="InterPro" id="IPR056467">
    <property type="entry name" value="eWH_GTF3C1"/>
</dbReference>
<feature type="domain" description="B-block binding subunit of TFIIIC" evidence="7">
    <location>
        <begin position="178"/>
        <end position="252"/>
    </location>
</feature>
<dbReference type="Pfam" id="PF04182">
    <property type="entry name" value="B-block_TFIIIC"/>
    <property type="match status" value="1"/>
</dbReference>
<dbReference type="GeneTree" id="ENSGT00390000008664"/>
<dbReference type="GO" id="GO:0006384">
    <property type="term" value="P:transcription initiation at RNA polymerase III promoter"/>
    <property type="evidence" value="ECO:0007669"/>
    <property type="project" value="InterPro"/>
</dbReference>
<sequence>MDALEMLIDEVALEGLDGITISSLWIRLMNRIPKFPLSLDPATKEFVWRALVCDEDIEFYELPQKRPQIVLFDRFAEIDPETGIQEIRRFTGTADAREDVYPVNVIQEDKQGIQGSCLYFNERKNITDLIRTQDFKPCCTLEDALKRWGEKLVAVAAQKVRFRTLIGPVGDPEVKLSDHSYCILERLGRARWQGELQRDLHSRAFKTDAGKMHYMRKSLDKNGLITLQSHVTRLPNGGQQHSILLLLKRFHVDRRSKYDILMEKTSNLLSACPNNIGIMINLREQLCVSERTFKRVYQYMMAAKLAQSMCVPLQTLNPDATQCKTKKGTDIMVRCLKLLKSYGKKDEEDDEENDEEDGGRKLQSESRILERDTLTQAYEIIISSGTKGISQTALRGRMNVGKLEARMMCRLLERNGMIKGFMEDEGRQRITKYISKIYVEQSDLNQQFAKEKARSEQLRTGTGETVCQQSEASPATCPDAQPQPAGGDGWRTPDSTKHRASKKDHRRSEARKQIKLDCGVKHSTPMKETPSPKAIQEVTEVMDTTGSEGWSATAEEADITQDVSYERTENTETETSVAIVEEKIGPKQPPVKRKTRPARMEKPHQTYRLLKRKNLIIEAVRSLKIIESLFTLQKMIMDEEKQDGVSTRCCKKSIMRLLRSLSREGMLKLFCTTIIQDGISRKVEFVVHPSIAPDDPLVKSAIEQIRFRISSSYSLNRKVANSGPEAAKENETQERERSGKAEKEQPRNQRSKTDEKMGVREQKKFKPLIVPGLGRSLGFQPKMPRLRQVHQFLWYLIYGHPLRRGPEESHSMEEEGAEPGASADTNGKAALDRTPKQELLLDTTPVGGIGADEASASGTGADGAPVGGAEADGAPVGGAEADGAPVGGAEADDVAPVGGAEADGAPVGGAEADGAPVGGAEADDVAPVGGTGGDEAPADDMGAEVDEEQAGTEMVVYMDEMSWRRFIPPMPLHRGYSCGWALTSDILLSLPLSIFIQIIQVSYKVDDLELYLNDPVKQHYLIRVLPGRMKKQLLYKRKYIFSFYESLQRLCYMGLLHFGPIEKFQDKDQVFIFLKKNATITDTSTCDPHYNLALSSWPFEVRRYTFSTFQGVENYWFDMQCVCLNRRVGVVKCPRMKPSREDEEAEPPSSMEPERPEQRYARLAFLLRGSREVVDEGVTPGDRQGAAGLDSCFFGHLKRNWIWTSYLLSKSKKVGSVLEGSPTVRLKNLLTKHPLPLLLSGGSKGSGMREPPMVLDENVQMAMETSERNSRVVGGKKQKRKRPRTVKAPRKKRRVAKPEKKRIRLPFHDEADRSALLRMTRQRVTWSPQEDSLLMLCRVASHFLNRKIRKPFVPWQVVRDLLHAQFEESLDKTSLAVGRRSRYIMKNSQTDLNFKICLAEVYQDKDLIHKFQSRENNYSNPEVCASEFKEFVAVLRQKFSSPSVFHNFTIPDTKAELFRRFKVYVIGEELKEHRKDSLMSLEDVHSLVLNNLIQSTLVLSNSQMKTSLSFQTFRIYRRYRDDILYKAFLKCQKRGLVNRRRINQLTGPKKSRALPFLPMSYQLSQTYYRCFSWRFPNTICMESRQFLETLESVGREDHLTTIRFQDQEGGDPQPDPSMVLFSLDSPGGSCVACLSLMMLGWLTVEVSIPEHIVVVDSTMVDNEVVKSIAKEVAEDDPDDEEGEEGEGRRKIEVKARQASHTNYLLMRGYCVPGIVSLRNLNTNDNIVVNSCTMRVKLRHSPSHQLFPNRCGDLLDKETQAEVRLPRNFTRLLRACQDSSRLERFTDRCIHQCGYSSEDLQAILDVSSTIEAAQGFGCERVELARMFPDLAEVQGDRSRTFLQYLEDLIDLEEVVEVGGNSVRLVAVKYAEPWLVHIAEGLGPTGKEVPSSQDTRKRQAPDPLEGEPSVKKPGNANKVGMLGLDGAPTDGVGLTGDGRCEEPSPSAPEDAGDSIQMAEERKGTDQTQEEKGGAAPDVNSPPTGDPTSIDISCFTVDGDDSVAADLGSSAQDRVSFISRPWRVVDGSLNKSVCKGMLEALLFHIMSKPGISEPSLVEHYQGVLQPVVVLELLQALEDLGCVWKRYIGRQAKASLFSPARVPEVKDSARLRENATPFYEPTVDCCLRLGSLFPEEDNWNRWVQFTHS</sequence>
<dbReference type="GO" id="GO:0000127">
    <property type="term" value="C:transcription factor TFIIIC complex"/>
    <property type="evidence" value="ECO:0007669"/>
    <property type="project" value="InterPro"/>
</dbReference>
<dbReference type="InterPro" id="IPR007309">
    <property type="entry name" value="TFIIIC_Bblock-bd"/>
</dbReference>
<keyword evidence="4" id="KW-0804">Transcription</keyword>
<feature type="region of interest" description="Disordered" evidence="6">
    <location>
        <begin position="451"/>
        <end position="515"/>
    </location>
</feature>
<keyword evidence="11" id="KW-1185">Reference proteome</keyword>
<comment type="subcellular location">
    <subcellularLocation>
        <location evidence="1">Nucleus</location>
    </subcellularLocation>
</comment>
<evidence type="ECO:0000256" key="4">
    <source>
        <dbReference type="ARBA" id="ARBA00023163"/>
    </source>
</evidence>
<name>A0A3B3SYN1_9TELE</name>
<evidence type="ECO:0000256" key="3">
    <source>
        <dbReference type="ARBA" id="ARBA00023125"/>
    </source>
</evidence>
<feature type="region of interest" description="Disordered" evidence="6">
    <location>
        <begin position="805"/>
        <end position="943"/>
    </location>
</feature>
<dbReference type="Pfam" id="PF23704">
    <property type="entry name" value="WHD_GTF3C1_N"/>
    <property type="match status" value="1"/>
</dbReference>
<evidence type="ECO:0000256" key="5">
    <source>
        <dbReference type="ARBA" id="ARBA00023242"/>
    </source>
</evidence>
<dbReference type="GO" id="GO:0005634">
    <property type="term" value="C:nucleus"/>
    <property type="evidence" value="ECO:0007669"/>
    <property type="project" value="UniProtKB-SubCell"/>
</dbReference>
<dbReference type="InterPro" id="IPR044210">
    <property type="entry name" value="Tfc3-like"/>
</dbReference>
<feature type="compositionally biased region" description="Acidic residues" evidence="6">
    <location>
        <begin position="347"/>
        <end position="357"/>
    </location>
</feature>
<dbReference type="CDD" id="cd16169">
    <property type="entry name" value="Tau138_eWH"/>
    <property type="match status" value="1"/>
</dbReference>
<evidence type="ECO:0000259" key="7">
    <source>
        <dbReference type="Pfam" id="PF04182"/>
    </source>
</evidence>
<feature type="region of interest" description="Disordered" evidence="6">
    <location>
        <begin position="1669"/>
        <end position="1689"/>
    </location>
</feature>
<evidence type="ECO:0000313" key="11">
    <source>
        <dbReference type="Proteomes" id="UP000261540"/>
    </source>
</evidence>
<feature type="region of interest" description="Disordered" evidence="6">
    <location>
        <begin position="1880"/>
        <end position="1987"/>
    </location>
</feature>
<evidence type="ECO:0000259" key="9">
    <source>
        <dbReference type="Pfam" id="PF24101"/>
    </source>
</evidence>
<feature type="compositionally biased region" description="Basic and acidic residues" evidence="6">
    <location>
        <begin position="506"/>
        <end position="515"/>
    </location>
</feature>
<feature type="compositionally biased region" description="Basic and acidic residues" evidence="6">
    <location>
        <begin position="1956"/>
        <end position="1970"/>
    </location>
</feature>
<reference evidence="10" key="2">
    <citation type="submission" date="2025-09" db="UniProtKB">
        <authorList>
            <consortium name="Ensembl"/>
        </authorList>
    </citation>
    <scope>IDENTIFICATION</scope>
</reference>
<reference evidence="10" key="1">
    <citation type="submission" date="2025-08" db="UniProtKB">
        <authorList>
            <consortium name="Ensembl"/>
        </authorList>
    </citation>
    <scope>IDENTIFICATION</scope>
</reference>
<feature type="region of interest" description="Disordered" evidence="6">
    <location>
        <begin position="346"/>
        <end position="366"/>
    </location>
</feature>
<dbReference type="STRING" id="1676925.ENSPKIP00000035749"/>